<organism evidence="1 2">
    <name type="scientific">Aquimarina brevivitae</name>
    <dbReference type="NCBI Taxonomy" id="323412"/>
    <lineage>
        <taxon>Bacteria</taxon>
        <taxon>Pseudomonadati</taxon>
        <taxon>Bacteroidota</taxon>
        <taxon>Flavobacteriia</taxon>
        <taxon>Flavobacteriales</taxon>
        <taxon>Flavobacteriaceae</taxon>
        <taxon>Aquimarina</taxon>
    </lineage>
</organism>
<proteinExistence type="predicted"/>
<dbReference type="AlphaFoldDB" id="A0A4Q7PHP2"/>
<reference evidence="1 2" key="1">
    <citation type="submission" date="2019-02" db="EMBL/GenBank/DDBJ databases">
        <title>Genomic Encyclopedia of Type Strains, Phase IV (KMG-IV): sequencing the most valuable type-strain genomes for metagenomic binning, comparative biology and taxonomic classification.</title>
        <authorList>
            <person name="Goeker M."/>
        </authorList>
    </citation>
    <scope>NUCLEOTIDE SEQUENCE [LARGE SCALE GENOMIC DNA]</scope>
    <source>
        <strain evidence="1 2">DSM 17196</strain>
    </source>
</reference>
<evidence type="ECO:0000313" key="1">
    <source>
        <dbReference type="EMBL" id="RZS99935.1"/>
    </source>
</evidence>
<dbReference type="SFLD" id="SFLDS00003">
    <property type="entry name" value="Haloacid_Dehalogenase"/>
    <property type="match status" value="1"/>
</dbReference>
<dbReference type="EMBL" id="SGXE01000001">
    <property type="protein sequence ID" value="RZS99935.1"/>
    <property type="molecule type" value="Genomic_DNA"/>
</dbReference>
<dbReference type="SFLD" id="SFLDG01129">
    <property type="entry name" value="C1.5:_HAD__Beta-PGM__Phosphata"/>
    <property type="match status" value="1"/>
</dbReference>
<dbReference type="Pfam" id="PF13419">
    <property type="entry name" value="HAD_2"/>
    <property type="match status" value="1"/>
</dbReference>
<dbReference type="InterPro" id="IPR023198">
    <property type="entry name" value="PGP-like_dom2"/>
</dbReference>
<dbReference type="InterPro" id="IPR006439">
    <property type="entry name" value="HAD-SF_hydro_IA"/>
</dbReference>
<accession>A0A4Q7PHP2</accession>
<dbReference type="Proteomes" id="UP000292262">
    <property type="component" value="Unassembled WGS sequence"/>
</dbReference>
<dbReference type="InterPro" id="IPR036412">
    <property type="entry name" value="HAD-like_sf"/>
</dbReference>
<dbReference type="NCBIfam" id="TIGR01509">
    <property type="entry name" value="HAD-SF-IA-v3"/>
    <property type="match status" value="1"/>
</dbReference>
<name>A0A4Q7PHP2_9FLAO</name>
<dbReference type="PANTHER" id="PTHR47478">
    <property type="match status" value="1"/>
</dbReference>
<sequence>MKDRIAHIFFDLDHTLWDFDRNSMLAFEKIFKKFKINVTVEDFLKVYQPVNLKYWKLYREDQVSKKEMRRRRLQETFEPMKIKLSLASIDEIAEDYITFLPDNNYLIEGTEEVLAFLNPSYQMHIITNGFKEVQYQKLERSGIRKYFKTITNSEEAGFKKPHPIIFETAIEESGADPAESLMIGDNYEADILGADQMGWHTICFNYHNEKIPANYLQINKLVELKKYL</sequence>
<dbReference type="InterPro" id="IPR011951">
    <property type="entry name" value="HAD-SF_hydro_IA_YjjG/PynA"/>
</dbReference>
<dbReference type="PANTHER" id="PTHR47478:SF1">
    <property type="entry name" value="PYRIMIDINE 5'-NUCLEOTIDASE YJJG"/>
    <property type="match status" value="1"/>
</dbReference>
<evidence type="ECO:0000313" key="2">
    <source>
        <dbReference type="Proteomes" id="UP000292262"/>
    </source>
</evidence>
<gene>
    <name evidence="1" type="ORF">EV197_1166</name>
</gene>
<dbReference type="NCBIfam" id="TIGR02254">
    <property type="entry name" value="YjjG_YfnB"/>
    <property type="match status" value="1"/>
</dbReference>
<dbReference type="OrthoDB" id="9802350at2"/>
<dbReference type="SUPFAM" id="SSF56784">
    <property type="entry name" value="HAD-like"/>
    <property type="match status" value="1"/>
</dbReference>
<dbReference type="RefSeq" id="WP_130285747.1">
    <property type="nucleotide sequence ID" value="NZ_SGXE01000001.1"/>
</dbReference>
<dbReference type="InterPro" id="IPR052550">
    <property type="entry name" value="Pyrimidine_5'-ntase_YjjG"/>
</dbReference>
<dbReference type="InterPro" id="IPR023214">
    <property type="entry name" value="HAD_sf"/>
</dbReference>
<dbReference type="PRINTS" id="PR00413">
    <property type="entry name" value="HADHALOGNASE"/>
</dbReference>
<dbReference type="NCBIfam" id="TIGR01549">
    <property type="entry name" value="HAD-SF-IA-v1"/>
    <property type="match status" value="1"/>
</dbReference>
<keyword evidence="2" id="KW-1185">Reference proteome</keyword>
<dbReference type="InterPro" id="IPR041492">
    <property type="entry name" value="HAD_2"/>
</dbReference>
<dbReference type="Gene3D" id="3.40.50.1000">
    <property type="entry name" value="HAD superfamily/HAD-like"/>
    <property type="match status" value="1"/>
</dbReference>
<dbReference type="GO" id="GO:0008253">
    <property type="term" value="F:5'-nucleotidase activity"/>
    <property type="evidence" value="ECO:0007669"/>
    <property type="project" value="InterPro"/>
</dbReference>
<dbReference type="CDD" id="cd04305">
    <property type="entry name" value="HAD_Neu5Ac-Pase_like"/>
    <property type="match status" value="1"/>
</dbReference>
<comment type="caution">
    <text evidence="1">The sequence shown here is derived from an EMBL/GenBank/DDBJ whole genome shotgun (WGS) entry which is preliminary data.</text>
</comment>
<keyword evidence="1" id="KW-0378">Hydrolase</keyword>
<dbReference type="Gene3D" id="1.10.150.240">
    <property type="entry name" value="Putative phosphatase, domain 2"/>
    <property type="match status" value="1"/>
</dbReference>
<protein>
    <submittedName>
        <fullName evidence="1">Putative hydrolase of the HAD superfamily</fullName>
    </submittedName>
</protein>